<evidence type="ECO:0000313" key="3">
    <source>
        <dbReference type="Proteomes" id="UP000681341"/>
    </source>
</evidence>
<accession>A0ABS3U4E1</accession>
<dbReference type="SUPFAM" id="SSF53335">
    <property type="entry name" value="S-adenosyl-L-methionine-dependent methyltransferases"/>
    <property type="match status" value="1"/>
</dbReference>
<feature type="domain" description="Methyltransferase small" evidence="1">
    <location>
        <begin position="41"/>
        <end position="119"/>
    </location>
</feature>
<gene>
    <name evidence="2" type="ORF">J5V16_09780</name>
</gene>
<proteinExistence type="predicted"/>
<dbReference type="Proteomes" id="UP000681341">
    <property type="component" value="Unassembled WGS sequence"/>
</dbReference>
<evidence type="ECO:0000313" key="2">
    <source>
        <dbReference type="EMBL" id="MBO3733111.1"/>
    </source>
</evidence>
<evidence type="ECO:0000259" key="1">
    <source>
        <dbReference type="Pfam" id="PF05175"/>
    </source>
</evidence>
<dbReference type="InterPro" id="IPR007848">
    <property type="entry name" value="Small_mtfrase_dom"/>
</dbReference>
<dbReference type="Gene3D" id="3.40.50.150">
    <property type="entry name" value="Vaccinia Virus protein VP39"/>
    <property type="match status" value="1"/>
</dbReference>
<reference evidence="2 3" key="1">
    <citation type="submission" date="2021-03" db="EMBL/GenBank/DDBJ databases">
        <title>Glycomyces sp. nov., a novel actinomycete isolated from soil.</title>
        <authorList>
            <person name="Yang X."/>
            <person name="Xu X."/>
        </authorList>
    </citation>
    <scope>NUCLEOTIDE SEQUENCE [LARGE SCALE GENOMIC DNA]</scope>
    <source>
        <strain evidence="2 3">NEAU-S30</strain>
    </source>
</reference>
<keyword evidence="3" id="KW-1185">Reference proteome</keyword>
<protein>
    <submittedName>
        <fullName evidence="2">Methyltransferase</fullName>
    </submittedName>
</protein>
<sequence>MTEYRKQRYNDIEVSWLPELDGGGRHFGQDFIPVVSRLFGKAGRVFEFCSGPGFIGFSLLAHGLCEHLTLADVNPRAVDAVMATIRSNGLEDVVTVHLSDGLDSVPIRAPWDLVVGNPPHFPFPVGHVVGDSEPVLLSEDLDWRLHERFFLQIRPYLAPDASILLQESGEGSSPATFRDQIEAGGLIPMPSFRYVSDPDVGDRADSPRSTYYLWARNGISGLNFDTPTRVDLAVPLEQTVTVPAGAPVALHLTNRSTESMVVQLCEADGKPIFWLPVSPLPPRSRRLLPDVVLPPGTYRLVDISEARAEQNRTLASIHAGLTPPFQHG</sequence>
<keyword evidence="2" id="KW-0489">Methyltransferase</keyword>
<comment type="caution">
    <text evidence="2">The sequence shown here is derived from an EMBL/GenBank/DDBJ whole genome shotgun (WGS) entry which is preliminary data.</text>
</comment>
<dbReference type="EMBL" id="JAGFNP010000004">
    <property type="protein sequence ID" value="MBO3733111.1"/>
    <property type="molecule type" value="Genomic_DNA"/>
</dbReference>
<organism evidence="2 3">
    <name type="scientific">Glycomyces niveus</name>
    <dbReference type="NCBI Taxonomy" id="2820287"/>
    <lineage>
        <taxon>Bacteria</taxon>
        <taxon>Bacillati</taxon>
        <taxon>Actinomycetota</taxon>
        <taxon>Actinomycetes</taxon>
        <taxon>Glycomycetales</taxon>
        <taxon>Glycomycetaceae</taxon>
        <taxon>Glycomyces</taxon>
    </lineage>
</organism>
<name>A0ABS3U4E1_9ACTN</name>
<dbReference type="RefSeq" id="WP_208495980.1">
    <property type="nucleotide sequence ID" value="NZ_JAGFNP010000004.1"/>
</dbReference>
<dbReference type="Pfam" id="PF05175">
    <property type="entry name" value="MTS"/>
    <property type="match status" value="1"/>
</dbReference>
<keyword evidence="2" id="KW-0808">Transferase</keyword>
<dbReference type="GO" id="GO:0008168">
    <property type="term" value="F:methyltransferase activity"/>
    <property type="evidence" value="ECO:0007669"/>
    <property type="project" value="UniProtKB-KW"/>
</dbReference>
<dbReference type="GO" id="GO:0032259">
    <property type="term" value="P:methylation"/>
    <property type="evidence" value="ECO:0007669"/>
    <property type="project" value="UniProtKB-KW"/>
</dbReference>
<dbReference type="InterPro" id="IPR029063">
    <property type="entry name" value="SAM-dependent_MTases_sf"/>
</dbReference>